<dbReference type="InterPro" id="IPR022310">
    <property type="entry name" value="NAD/GMP_synthase"/>
</dbReference>
<dbReference type="SUPFAM" id="SSF52402">
    <property type="entry name" value="Adenine nucleotide alpha hydrolases-like"/>
    <property type="match status" value="1"/>
</dbReference>
<gene>
    <name evidence="2" type="ORF">GCM10025876_02690</name>
</gene>
<evidence type="ECO:0000259" key="1">
    <source>
        <dbReference type="Pfam" id="PF02540"/>
    </source>
</evidence>
<organism evidence="2 3">
    <name type="scientific">Demequina litorisediminis</name>
    <dbReference type="NCBI Taxonomy" id="1849022"/>
    <lineage>
        <taxon>Bacteria</taxon>
        <taxon>Bacillati</taxon>
        <taxon>Actinomycetota</taxon>
        <taxon>Actinomycetes</taxon>
        <taxon>Micrococcales</taxon>
        <taxon>Demequinaceae</taxon>
        <taxon>Demequina</taxon>
    </lineage>
</organism>
<evidence type="ECO:0000313" key="3">
    <source>
        <dbReference type="Proteomes" id="UP001157125"/>
    </source>
</evidence>
<sequence length="90" mass="10503">MRSLRPGQVDQDSLPPYDLLDEVLDAYVEHAEGREELLARGYDEAVVDRVLQLVDRAEWKRRQYPPGPKVTALAFGRDRRLPITSRWREV</sequence>
<feature type="domain" description="NAD/GMP synthase" evidence="1">
    <location>
        <begin position="3"/>
        <end position="63"/>
    </location>
</feature>
<keyword evidence="3" id="KW-1185">Reference proteome</keyword>
<reference evidence="3" key="1">
    <citation type="journal article" date="2019" name="Int. J. Syst. Evol. Microbiol.">
        <title>The Global Catalogue of Microorganisms (GCM) 10K type strain sequencing project: providing services to taxonomists for standard genome sequencing and annotation.</title>
        <authorList>
            <consortium name="The Broad Institute Genomics Platform"/>
            <consortium name="The Broad Institute Genome Sequencing Center for Infectious Disease"/>
            <person name="Wu L."/>
            <person name="Ma J."/>
        </authorList>
    </citation>
    <scope>NUCLEOTIDE SEQUENCE [LARGE SCALE GENOMIC DNA]</scope>
    <source>
        <strain evidence="3">NBRC 112299</strain>
    </source>
</reference>
<proteinExistence type="predicted"/>
<protein>
    <recommendedName>
        <fullName evidence="1">NAD/GMP synthase domain-containing protein</fullName>
    </recommendedName>
</protein>
<dbReference type="Proteomes" id="UP001157125">
    <property type="component" value="Unassembled WGS sequence"/>
</dbReference>
<dbReference type="Gene3D" id="1.10.10.1510">
    <property type="match status" value="1"/>
</dbReference>
<name>A0ABQ6I9R6_9MICO</name>
<accession>A0ABQ6I9R6</accession>
<comment type="caution">
    <text evidence="2">The sequence shown here is derived from an EMBL/GenBank/DDBJ whole genome shotgun (WGS) entry which is preliminary data.</text>
</comment>
<dbReference type="EMBL" id="BSUN01000001">
    <property type="protein sequence ID" value="GMA34065.1"/>
    <property type="molecule type" value="Genomic_DNA"/>
</dbReference>
<dbReference type="Pfam" id="PF02540">
    <property type="entry name" value="NAD_synthase"/>
    <property type="match status" value="1"/>
</dbReference>
<evidence type="ECO:0000313" key="2">
    <source>
        <dbReference type="EMBL" id="GMA34065.1"/>
    </source>
</evidence>